<evidence type="ECO:0000256" key="1">
    <source>
        <dbReference type="SAM" id="MobiDB-lite"/>
    </source>
</evidence>
<evidence type="ECO:0000313" key="4">
    <source>
        <dbReference type="Proteomes" id="UP001497497"/>
    </source>
</evidence>
<dbReference type="Proteomes" id="UP001497497">
    <property type="component" value="Unassembled WGS sequence"/>
</dbReference>
<feature type="compositionally biased region" description="Polar residues" evidence="1">
    <location>
        <begin position="1088"/>
        <end position="1102"/>
    </location>
</feature>
<protein>
    <recommendedName>
        <fullName evidence="2">USP domain-containing protein</fullName>
    </recommendedName>
</protein>
<name>A0AAV2I892_LYMST</name>
<dbReference type="GO" id="GO:0016579">
    <property type="term" value="P:protein deubiquitination"/>
    <property type="evidence" value="ECO:0007669"/>
    <property type="project" value="InterPro"/>
</dbReference>
<dbReference type="InterPro" id="IPR018200">
    <property type="entry name" value="USP_CS"/>
</dbReference>
<feature type="compositionally biased region" description="Basic and acidic residues" evidence="1">
    <location>
        <begin position="215"/>
        <end position="227"/>
    </location>
</feature>
<dbReference type="PROSITE" id="PS00973">
    <property type="entry name" value="USP_2"/>
    <property type="match status" value="1"/>
</dbReference>
<dbReference type="Pfam" id="PF00443">
    <property type="entry name" value="UCH"/>
    <property type="match status" value="1"/>
</dbReference>
<feature type="domain" description="USP" evidence="2">
    <location>
        <begin position="751"/>
        <end position="1202"/>
    </location>
</feature>
<dbReference type="EMBL" id="CAXITT010000410">
    <property type="protein sequence ID" value="CAL1541019.1"/>
    <property type="molecule type" value="Genomic_DNA"/>
</dbReference>
<comment type="caution">
    <text evidence="3">The sequence shown here is derived from an EMBL/GenBank/DDBJ whole genome shotgun (WGS) entry which is preliminary data.</text>
</comment>
<reference evidence="3 4" key="1">
    <citation type="submission" date="2024-04" db="EMBL/GenBank/DDBJ databases">
        <authorList>
            <consortium name="Genoscope - CEA"/>
            <person name="William W."/>
        </authorList>
    </citation>
    <scope>NUCLEOTIDE SEQUENCE [LARGE SCALE GENOMIC DNA]</scope>
</reference>
<evidence type="ECO:0000259" key="2">
    <source>
        <dbReference type="PROSITE" id="PS50235"/>
    </source>
</evidence>
<feature type="compositionally biased region" description="Basic and acidic residues" evidence="1">
    <location>
        <begin position="76"/>
        <end position="89"/>
    </location>
</feature>
<feature type="region of interest" description="Disordered" evidence="1">
    <location>
        <begin position="1075"/>
        <end position="1152"/>
    </location>
</feature>
<dbReference type="GO" id="GO:0005634">
    <property type="term" value="C:nucleus"/>
    <property type="evidence" value="ECO:0007669"/>
    <property type="project" value="TreeGrafter"/>
</dbReference>
<dbReference type="PROSITE" id="PS50235">
    <property type="entry name" value="USP_3"/>
    <property type="match status" value="1"/>
</dbReference>
<feature type="compositionally biased region" description="Polar residues" evidence="1">
    <location>
        <begin position="233"/>
        <end position="256"/>
    </location>
</feature>
<feature type="compositionally biased region" description="Polar residues" evidence="1">
    <location>
        <begin position="744"/>
        <end position="753"/>
    </location>
</feature>
<dbReference type="PANTHER" id="PTHR24006">
    <property type="entry name" value="UBIQUITIN CARBOXYL-TERMINAL HYDROLASE"/>
    <property type="match status" value="1"/>
</dbReference>
<feature type="compositionally biased region" description="Polar residues" evidence="1">
    <location>
        <begin position="1122"/>
        <end position="1152"/>
    </location>
</feature>
<dbReference type="AlphaFoldDB" id="A0AAV2I892"/>
<proteinExistence type="predicted"/>
<feature type="compositionally biased region" description="Basic and acidic residues" evidence="1">
    <location>
        <begin position="766"/>
        <end position="777"/>
    </location>
</feature>
<dbReference type="InterPro" id="IPR001394">
    <property type="entry name" value="Peptidase_C19_UCH"/>
</dbReference>
<organism evidence="3 4">
    <name type="scientific">Lymnaea stagnalis</name>
    <name type="common">Great pond snail</name>
    <name type="synonym">Helix stagnalis</name>
    <dbReference type="NCBI Taxonomy" id="6523"/>
    <lineage>
        <taxon>Eukaryota</taxon>
        <taxon>Metazoa</taxon>
        <taxon>Spiralia</taxon>
        <taxon>Lophotrochozoa</taxon>
        <taxon>Mollusca</taxon>
        <taxon>Gastropoda</taxon>
        <taxon>Heterobranchia</taxon>
        <taxon>Euthyneura</taxon>
        <taxon>Panpulmonata</taxon>
        <taxon>Hygrophila</taxon>
        <taxon>Lymnaeoidea</taxon>
        <taxon>Lymnaeidae</taxon>
        <taxon>Lymnaea</taxon>
    </lineage>
</organism>
<accession>A0AAV2I892</accession>
<keyword evidence="4" id="KW-1185">Reference proteome</keyword>
<feature type="region of interest" description="Disordered" evidence="1">
    <location>
        <begin position="714"/>
        <end position="777"/>
    </location>
</feature>
<feature type="region of interest" description="Disordered" evidence="1">
    <location>
        <begin position="478"/>
        <end position="577"/>
    </location>
</feature>
<feature type="region of interest" description="Disordered" evidence="1">
    <location>
        <begin position="659"/>
        <end position="690"/>
    </location>
</feature>
<feature type="region of interest" description="Disordered" evidence="1">
    <location>
        <begin position="54"/>
        <end position="107"/>
    </location>
</feature>
<sequence length="1205" mass="132305">MFEGHFQHDAQELLRCLLCYVEDAEKEVLRAKDRIKTNNTLVTVPNPFCCDRSLTDGSGAHQPKGDAQGEVTLKGGDSRRKDPGKEMKRGRGRSTSSALTPRHLNDDSKNLAVCEVNNLSNPVPSPNPGLEIESVLVGDTKINLLTSAPSSKQKRKRSRSGSQGKSDQPSSSPTLNSPRAGSVTHNTIVKVNSVVSLRNGSIVKFMRSVDNGNSELKENPVESRAEGRPSLQEKVTTLSHKSKSSVHQSAVTSQPSLNPIFPFSEMKCLAVRGNTDILSHALPMTSGQHFSNGDSTNGGEKSLNNNIDRCGDDNNNNENDCETNKKGNDLLNDSADLPIEIVSDGDSPKPSELPVKKLRPVTSSPTKLYVYSPSKSPRMVEVVDEISIVPECSSSFFESAIDSVTKKYFSSLSPARVQTSPPSKPALPDVGHFTPDTQTFPSIKLIVEEPTGDASTENKSASSESPNFLEEMHVTVHSHNKVSDDDRGLASPKTPGRDLTPMHSSASGSEEVGEAVAQSLRASTNPESTVDETARLLHLSSDGSHTTSPGYDSMQKVPQRGMRNKKQSLSAPSTPVSSVFSSQMKNLCGFACDVQDKSLTCKISRELQLRLKKCDWLGVSPVKSVSAKEALSVLTLSRPRGAVGTTAAVRRNIFQNDDDGSFSKNVVQSPWQQKQDVMQTPQQQNKNVVPSLQQQNKDMVQTLRQNHPKLVDIKSEPSEENSYHCADNAGSSSRNSARKRKEYSSINSLTVSLRSRKRKSQPNETDSDRKSHTQVEPLKKDSCPIDLVGFSKGSLLKKLSVSLDNCDWLLLPGAGSKVSAKQAMVDMKKCVAARRSRGERQFSTKTLVSEQIKAANSDDVTRPKTNTLVDHLFGGTMMHRTKCLECEKAKERQEVFMDISIPVRSLHAGDVDSDEEGGGNAGDVGKKSEDSCLDKLMQALSNIERLKDNNKYFCEECIHYVEAERSCHYTTLPLVLTLHLKRFGSVSGRFGGVSKLNDKVEIPQHLPCLQYNCKNTCTDPTHRYSLFAIVTHSGMSVLHGHYRSYVKIQPLVSPEVFANLCKMTLKSEPVMGDVQGVLPDSKIHPPETDTTSHSPRRTNANFNKHIKNERKQEVKLEESDALLSSGSGETSSAEQLKGVSNSRDTQSPGANDLSSQAGWDCFWLECDDECIRVLEEEEFMEKLEERDGALMGTPYILFYHKMVLT</sequence>
<feature type="region of interest" description="Disordered" evidence="1">
    <location>
        <begin position="212"/>
        <end position="256"/>
    </location>
</feature>
<feature type="region of interest" description="Disordered" evidence="1">
    <location>
        <begin position="287"/>
        <end position="311"/>
    </location>
</feature>
<feature type="compositionally biased region" description="Polar residues" evidence="1">
    <location>
        <begin position="662"/>
        <end position="690"/>
    </location>
</feature>
<dbReference type="InterPro" id="IPR028889">
    <property type="entry name" value="USP"/>
</dbReference>
<feature type="region of interest" description="Disordered" evidence="1">
    <location>
        <begin position="414"/>
        <end position="441"/>
    </location>
</feature>
<dbReference type="InterPro" id="IPR050164">
    <property type="entry name" value="Peptidase_C19"/>
</dbReference>
<evidence type="ECO:0000313" key="3">
    <source>
        <dbReference type="EMBL" id="CAL1541019.1"/>
    </source>
</evidence>
<dbReference type="SUPFAM" id="SSF54001">
    <property type="entry name" value="Cysteine proteinases"/>
    <property type="match status" value="1"/>
</dbReference>
<feature type="compositionally biased region" description="Low complexity" evidence="1">
    <location>
        <begin position="504"/>
        <end position="517"/>
    </location>
</feature>
<feature type="region of interest" description="Disordered" evidence="1">
    <location>
        <begin position="145"/>
        <end position="184"/>
    </location>
</feature>
<feature type="compositionally biased region" description="Polar residues" evidence="1">
    <location>
        <begin position="541"/>
        <end position="550"/>
    </location>
</feature>
<gene>
    <name evidence="3" type="ORF">GSLYS_00014661001</name>
</gene>
<feature type="compositionally biased region" description="Polar residues" evidence="1">
    <location>
        <begin position="567"/>
        <end position="577"/>
    </location>
</feature>
<feature type="compositionally biased region" description="Polar residues" evidence="1">
    <location>
        <begin position="287"/>
        <end position="307"/>
    </location>
</feature>
<dbReference type="GO" id="GO:0005829">
    <property type="term" value="C:cytosol"/>
    <property type="evidence" value="ECO:0007669"/>
    <property type="project" value="TreeGrafter"/>
</dbReference>
<dbReference type="PANTHER" id="PTHR24006:SF905">
    <property type="entry name" value="UBIQUITIN CARBOXYL-TERMINAL HYDROLASE 1"/>
    <property type="match status" value="1"/>
</dbReference>
<feature type="compositionally biased region" description="Polar residues" evidence="1">
    <location>
        <begin position="167"/>
        <end position="184"/>
    </location>
</feature>
<dbReference type="GO" id="GO:0004843">
    <property type="term" value="F:cysteine-type deubiquitinase activity"/>
    <property type="evidence" value="ECO:0007669"/>
    <property type="project" value="InterPro"/>
</dbReference>
<dbReference type="Gene3D" id="3.90.70.10">
    <property type="entry name" value="Cysteine proteinases"/>
    <property type="match status" value="1"/>
</dbReference>
<feature type="compositionally biased region" description="Basic and acidic residues" evidence="1">
    <location>
        <begin position="1109"/>
        <end position="1118"/>
    </location>
</feature>
<dbReference type="InterPro" id="IPR038765">
    <property type="entry name" value="Papain-like_cys_pep_sf"/>
</dbReference>